<feature type="compositionally biased region" description="Polar residues" evidence="1">
    <location>
        <begin position="16"/>
        <end position="39"/>
    </location>
</feature>
<dbReference type="AlphaFoldDB" id="A0A0A9CQA6"/>
<sequence>MQFGHHMITCQHHQHTNLPGVSSASASLTCQGADLQQTPKSHDKDLNPSGSGKDALDMHDL</sequence>
<protein>
    <submittedName>
        <fullName evidence="2">Rpot1</fullName>
    </submittedName>
</protein>
<evidence type="ECO:0000313" key="2">
    <source>
        <dbReference type="EMBL" id="JAD75575.1"/>
    </source>
</evidence>
<reference evidence="2" key="1">
    <citation type="submission" date="2014-09" db="EMBL/GenBank/DDBJ databases">
        <authorList>
            <person name="Magalhaes I.L.F."/>
            <person name="Oliveira U."/>
            <person name="Santos F.R."/>
            <person name="Vidigal T.H.D.A."/>
            <person name="Brescovit A.D."/>
            <person name="Santos A.J."/>
        </authorList>
    </citation>
    <scope>NUCLEOTIDE SEQUENCE</scope>
    <source>
        <tissue evidence="2">Shoot tissue taken approximately 20 cm above the soil surface</tissue>
    </source>
</reference>
<dbReference type="EMBL" id="GBRH01222320">
    <property type="protein sequence ID" value="JAD75575.1"/>
    <property type="molecule type" value="Transcribed_RNA"/>
</dbReference>
<name>A0A0A9CQA6_ARUDO</name>
<reference evidence="2" key="2">
    <citation type="journal article" date="2015" name="Data Brief">
        <title>Shoot transcriptome of the giant reed, Arundo donax.</title>
        <authorList>
            <person name="Barrero R.A."/>
            <person name="Guerrero F.D."/>
            <person name="Moolhuijzen P."/>
            <person name="Goolsby J.A."/>
            <person name="Tidwell J."/>
            <person name="Bellgard S.E."/>
            <person name="Bellgard M.I."/>
        </authorList>
    </citation>
    <scope>NUCLEOTIDE SEQUENCE</scope>
    <source>
        <tissue evidence="2">Shoot tissue taken approximately 20 cm above the soil surface</tissue>
    </source>
</reference>
<proteinExistence type="predicted"/>
<organism evidence="2">
    <name type="scientific">Arundo donax</name>
    <name type="common">Giant reed</name>
    <name type="synonym">Donax arundinaceus</name>
    <dbReference type="NCBI Taxonomy" id="35708"/>
    <lineage>
        <taxon>Eukaryota</taxon>
        <taxon>Viridiplantae</taxon>
        <taxon>Streptophyta</taxon>
        <taxon>Embryophyta</taxon>
        <taxon>Tracheophyta</taxon>
        <taxon>Spermatophyta</taxon>
        <taxon>Magnoliopsida</taxon>
        <taxon>Liliopsida</taxon>
        <taxon>Poales</taxon>
        <taxon>Poaceae</taxon>
        <taxon>PACMAD clade</taxon>
        <taxon>Arundinoideae</taxon>
        <taxon>Arundineae</taxon>
        <taxon>Arundo</taxon>
    </lineage>
</organism>
<feature type="region of interest" description="Disordered" evidence="1">
    <location>
        <begin position="16"/>
        <end position="61"/>
    </location>
</feature>
<evidence type="ECO:0000256" key="1">
    <source>
        <dbReference type="SAM" id="MobiDB-lite"/>
    </source>
</evidence>
<accession>A0A0A9CQA6</accession>